<evidence type="ECO:0000313" key="1">
    <source>
        <dbReference type="EMBL" id="PWN52463.1"/>
    </source>
</evidence>
<gene>
    <name evidence="1" type="ORF">IE53DRAFT_282066</name>
</gene>
<evidence type="ECO:0000313" key="2">
    <source>
        <dbReference type="Proteomes" id="UP000245626"/>
    </source>
</evidence>
<sequence length="778" mass="83776">MATCHPLRVPVCFDRLSSSSNASPSWHSSNNLPLGVHHNNHNVGQTGPSDPNHLWGVVSHPHSSDHSAEAPCSSSHLALDHGFQPSSLLAINLPLFNPADHQAIPTLEPLGPETDGRICLGLRNGRVRIYSEAALLATSASQFSASPGIPIDRKHSSSSVSLATAASSSRQSAATSSETPKAPPPFAGFGANQGSNRIRSASSSSLGFGNPSLTGPSTSAENAVSADGQAVQPSPKEAEAELELQWHASERSELSSHSHGVVGVVGGVFAKWSAGKEGEHPHEHVVKKQRRASKAQAEQAQGQTSDDGTRRSGVIPSSAGERDPFQQTTFPDITKRLPLKEEDSGDQLYRPLAEFLTPDSSPVIGLHVYRRPTLSGTRSLCLLSVQEEGRISSWSLETGEMVWDLDLALVASDRMTSISDPNKPEVGAPSGGLVRFPSLLALRSQTGSPSPSAKASFTECTGEDVGDDKFQERIAVRIGASEFLPPLEAGLFPLGSLSLWDMRSERLLLLDPQGGKIILSQLVEKATPSFRPRFIVESGSLKAEWIEEGSPLKMVKRTISVTSSIPTSPERETLRGSESSPDLTTSRIPLPTLDSFSPDRIWKVDNFVFTTSPSRFHILEAGEDKFTLMHQFDLDGVRNLLLSPSDETSVILMRSDGYACINLDSMNIIQSSLTGIAMLSQYASSAVFASSPWTRPTRPIFGAGYDETKGTFVFQAIDPSTGSLQNQFEEKFRRQIGDDGEQTCSISCLLPLSLEKIVVSLSECARDRRQGDQHLPNI</sequence>
<proteinExistence type="predicted"/>
<name>A0ACD0P2U6_9BASI</name>
<accession>A0ACD0P2U6</accession>
<organism evidence="1 2">
    <name type="scientific">Violaceomyces palustris</name>
    <dbReference type="NCBI Taxonomy" id="1673888"/>
    <lineage>
        <taxon>Eukaryota</taxon>
        <taxon>Fungi</taxon>
        <taxon>Dikarya</taxon>
        <taxon>Basidiomycota</taxon>
        <taxon>Ustilaginomycotina</taxon>
        <taxon>Ustilaginomycetes</taxon>
        <taxon>Violaceomycetales</taxon>
        <taxon>Violaceomycetaceae</taxon>
        <taxon>Violaceomyces</taxon>
    </lineage>
</organism>
<dbReference type="Proteomes" id="UP000245626">
    <property type="component" value="Unassembled WGS sequence"/>
</dbReference>
<dbReference type="EMBL" id="KZ819776">
    <property type="protein sequence ID" value="PWN52463.1"/>
    <property type="molecule type" value="Genomic_DNA"/>
</dbReference>
<keyword evidence="2" id="KW-1185">Reference proteome</keyword>
<protein>
    <submittedName>
        <fullName evidence="1">Uncharacterized protein</fullName>
    </submittedName>
</protein>
<reference evidence="1 2" key="1">
    <citation type="journal article" date="2018" name="Mol. Biol. Evol.">
        <title>Broad Genomic Sampling Reveals a Smut Pathogenic Ancestry of the Fungal Clade Ustilaginomycotina.</title>
        <authorList>
            <person name="Kijpornyongpan T."/>
            <person name="Mondo S.J."/>
            <person name="Barry K."/>
            <person name="Sandor L."/>
            <person name="Lee J."/>
            <person name="Lipzen A."/>
            <person name="Pangilinan J."/>
            <person name="LaButti K."/>
            <person name="Hainaut M."/>
            <person name="Henrissat B."/>
            <person name="Grigoriev I.V."/>
            <person name="Spatafora J.W."/>
            <person name="Aime M.C."/>
        </authorList>
    </citation>
    <scope>NUCLEOTIDE SEQUENCE [LARGE SCALE GENOMIC DNA]</scope>
    <source>
        <strain evidence="1 2">SA 807</strain>
    </source>
</reference>